<organism evidence="2 3">
    <name type="scientific">Oceanicella actignis</name>
    <dbReference type="NCBI Taxonomy" id="1189325"/>
    <lineage>
        <taxon>Bacteria</taxon>
        <taxon>Pseudomonadati</taxon>
        <taxon>Pseudomonadota</taxon>
        <taxon>Alphaproteobacteria</taxon>
        <taxon>Rhodobacterales</taxon>
        <taxon>Paracoccaceae</taxon>
        <taxon>Oceanicella</taxon>
    </lineage>
</organism>
<dbReference type="SUPFAM" id="SSF53448">
    <property type="entry name" value="Nucleotide-diphospho-sugar transferases"/>
    <property type="match status" value="1"/>
</dbReference>
<protein>
    <submittedName>
        <fullName evidence="2">Glycosyl transferase family 2</fullName>
    </submittedName>
</protein>
<name>A0A1M7T4N5_9RHOB</name>
<dbReference type="OrthoDB" id="9807795at2"/>
<dbReference type="EMBL" id="FRDL01000004">
    <property type="protein sequence ID" value="SHN65657.1"/>
    <property type="molecule type" value="Genomic_DNA"/>
</dbReference>
<evidence type="ECO:0000313" key="2">
    <source>
        <dbReference type="EMBL" id="SHN65657.1"/>
    </source>
</evidence>
<evidence type="ECO:0000259" key="1">
    <source>
        <dbReference type="Pfam" id="PF00535"/>
    </source>
</evidence>
<dbReference type="GO" id="GO:0016740">
    <property type="term" value="F:transferase activity"/>
    <property type="evidence" value="ECO:0007669"/>
    <property type="project" value="UniProtKB-KW"/>
</dbReference>
<dbReference type="PANTHER" id="PTHR43685:SF11">
    <property type="entry name" value="GLYCOSYLTRANSFERASE TAGX-RELATED"/>
    <property type="match status" value="1"/>
</dbReference>
<proteinExistence type="predicted"/>
<dbReference type="Pfam" id="PF00535">
    <property type="entry name" value="Glycos_transf_2"/>
    <property type="match status" value="1"/>
</dbReference>
<dbReference type="Gene3D" id="3.90.550.10">
    <property type="entry name" value="Spore Coat Polysaccharide Biosynthesis Protein SpsA, Chain A"/>
    <property type="match status" value="1"/>
</dbReference>
<keyword evidence="3" id="KW-1185">Reference proteome</keyword>
<accession>A0A1M7T4N5</accession>
<dbReference type="InterPro" id="IPR050834">
    <property type="entry name" value="Glycosyltransf_2"/>
</dbReference>
<dbReference type="AlphaFoldDB" id="A0A1M7T4N5"/>
<gene>
    <name evidence="2" type="ORF">SAMN05216200_104144</name>
</gene>
<dbReference type="PANTHER" id="PTHR43685">
    <property type="entry name" value="GLYCOSYLTRANSFERASE"/>
    <property type="match status" value="1"/>
</dbReference>
<sequence>MTAGPEATLFLMAFRQEHTVAEAVAALLGQRTERPLEIILSDDASDDGTFETMRRIAQAYRGPHQVRLNRNPRNLGVTGHVDRIMELARGRLIILAAGDDISEPDRAQTLIDAWHASQGTAMLLHSSAAVVDAEGRRLGVRRPEPLLISEPTPRNIVCERLRVLGATAAWDRAIYERFGPLGPGLGVEDTILPFRAALLGRIVHVDRELVRWRAGGLSWKRGAPDPRELLYGTPLRLDRWRAQNCRHILERFADLDYPGKDEVEAACRAEILRCSLRVDLAEAGALGRAAMAPRAALTAMRLRSSRPLRDWARYAFEPAYKAYYRRRYGAPAGAESRA</sequence>
<evidence type="ECO:0000313" key="3">
    <source>
        <dbReference type="Proteomes" id="UP000184066"/>
    </source>
</evidence>
<dbReference type="Proteomes" id="UP000184066">
    <property type="component" value="Unassembled WGS sequence"/>
</dbReference>
<reference evidence="2 3" key="1">
    <citation type="submission" date="2016-12" db="EMBL/GenBank/DDBJ databases">
        <authorList>
            <person name="Song W.-J."/>
            <person name="Kurnit D.M."/>
        </authorList>
    </citation>
    <scope>NUCLEOTIDE SEQUENCE [LARGE SCALE GENOMIC DNA]</scope>
    <source>
        <strain evidence="2 3">CGMCC 1.10808</strain>
    </source>
</reference>
<keyword evidence="2" id="KW-0808">Transferase</keyword>
<dbReference type="RefSeq" id="WP_072747105.1">
    <property type="nucleotide sequence ID" value="NZ_FOHL01000004.1"/>
</dbReference>
<dbReference type="InterPro" id="IPR001173">
    <property type="entry name" value="Glyco_trans_2-like"/>
</dbReference>
<dbReference type="STRING" id="1189325.SAMN04488119_104144"/>
<dbReference type="InterPro" id="IPR029044">
    <property type="entry name" value="Nucleotide-diphossugar_trans"/>
</dbReference>
<feature type="domain" description="Glycosyltransferase 2-like" evidence="1">
    <location>
        <begin position="12"/>
        <end position="116"/>
    </location>
</feature>